<evidence type="ECO:0000256" key="8">
    <source>
        <dbReference type="SAM" id="MobiDB-lite"/>
    </source>
</evidence>
<dbReference type="PANTHER" id="PTHR47611:SF3">
    <property type="entry name" value="HAT C-TERMINAL DIMERISATION DOMAIN-CONTAINING PROTEIN"/>
    <property type="match status" value="1"/>
</dbReference>
<dbReference type="SMART" id="SM00614">
    <property type="entry name" value="ZnF_BED"/>
    <property type="match status" value="1"/>
</dbReference>
<feature type="domain" description="BED-type" evidence="9">
    <location>
        <begin position="35"/>
        <end position="86"/>
    </location>
</feature>
<accession>A0A6J2UF83</accession>
<name>A0A6J2UF83_DROLE</name>
<evidence type="ECO:0000256" key="2">
    <source>
        <dbReference type="ARBA" id="ARBA00022723"/>
    </source>
</evidence>
<dbReference type="Pfam" id="PF02892">
    <property type="entry name" value="zf-BED"/>
    <property type="match status" value="1"/>
</dbReference>
<dbReference type="GO" id="GO:0008270">
    <property type="term" value="F:zinc ion binding"/>
    <property type="evidence" value="ECO:0007669"/>
    <property type="project" value="UniProtKB-KW"/>
</dbReference>
<evidence type="ECO:0000313" key="10">
    <source>
        <dbReference type="Proteomes" id="UP000504634"/>
    </source>
</evidence>
<feature type="region of interest" description="Disordered" evidence="8">
    <location>
        <begin position="1"/>
        <end position="33"/>
    </location>
</feature>
<reference evidence="11" key="1">
    <citation type="submission" date="2025-08" db="UniProtKB">
        <authorList>
            <consortium name="RefSeq"/>
        </authorList>
    </citation>
    <scope>IDENTIFICATION</scope>
    <source>
        <strain evidence="11">11010-0011.00</strain>
        <tissue evidence="11">Whole body</tissue>
    </source>
</reference>
<dbReference type="AlphaFoldDB" id="A0A6J2UF83"/>
<keyword evidence="3 7" id="KW-0863">Zinc-finger</keyword>
<dbReference type="InterPro" id="IPR003656">
    <property type="entry name" value="Znf_BED"/>
</dbReference>
<dbReference type="GO" id="GO:0003677">
    <property type="term" value="F:DNA binding"/>
    <property type="evidence" value="ECO:0007669"/>
    <property type="project" value="UniProtKB-KW"/>
</dbReference>
<evidence type="ECO:0000256" key="4">
    <source>
        <dbReference type="ARBA" id="ARBA00022833"/>
    </source>
</evidence>
<dbReference type="GO" id="GO:0005634">
    <property type="term" value="C:nucleus"/>
    <property type="evidence" value="ECO:0007669"/>
    <property type="project" value="UniProtKB-SubCell"/>
</dbReference>
<keyword evidence="4" id="KW-0862">Zinc</keyword>
<dbReference type="Pfam" id="PF05699">
    <property type="entry name" value="Dimer_Tnp_hAT"/>
    <property type="match status" value="1"/>
</dbReference>
<evidence type="ECO:0000256" key="6">
    <source>
        <dbReference type="ARBA" id="ARBA00023242"/>
    </source>
</evidence>
<keyword evidence="10" id="KW-1185">Reference proteome</keyword>
<evidence type="ECO:0000256" key="3">
    <source>
        <dbReference type="ARBA" id="ARBA00022771"/>
    </source>
</evidence>
<proteinExistence type="predicted"/>
<evidence type="ECO:0000256" key="1">
    <source>
        <dbReference type="ARBA" id="ARBA00004123"/>
    </source>
</evidence>
<dbReference type="PANTHER" id="PTHR47611">
    <property type="entry name" value="HAT DIMERISATION DOMAIN, C-TERMINAL"/>
    <property type="match status" value="1"/>
</dbReference>
<dbReference type="InterPro" id="IPR036236">
    <property type="entry name" value="Znf_C2H2_sf"/>
</dbReference>
<dbReference type="GO" id="GO:0046983">
    <property type="term" value="F:protein dimerization activity"/>
    <property type="evidence" value="ECO:0007669"/>
    <property type="project" value="InterPro"/>
</dbReference>
<dbReference type="Proteomes" id="UP000504634">
    <property type="component" value="Unplaced"/>
</dbReference>
<evidence type="ECO:0000256" key="7">
    <source>
        <dbReference type="PROSITE-ProRule" id="PRU00027"/>
    </source>
</evidence>
<keyword evidence="2" id="KW-0479">Metal-binding</keyword>
<dbReference type="RefSeq" id="XP_030386795.1">
    <property type="nucleotide sequence ID" value="XM_030530935.1"/>
</dbReference>
<protein>
    <submittedName>
        <fullName evidence="11">Uncharacterized protein LOC115633472 isoform X1</fullName>
    </submittedName>
</protein>
<comment type="subcellular location">
    <subcellularLocation>
        <location evidence="1">Nucleus</location>
    </subcellularLocation>
</comment>
<feature type="compositionally biased region" description="Basic and acidic residues" evidence="8">
    <location>
        <begin position="1"/>
        <end position="10"/>
    </location>
</feature>
<evidence type="ECO:0000313" key="11">
    <source>
        <dbReference type="RefSeq" id="XP_030386795.1"/>
    </source>
</evidence>
<keyword evidence="6" id="KW-0539">Nucleus</keyword>
<dbReference type="SUPFAM" id="SSF53098">
    <property type="entry name" value="Ribonuclease H-like"/>
    <property type="match status" value="1"/>
</dbReference>
<gene>
    <name evidence="11" type="primary">LOC115633472</name>
</gene>
<dbReference type="SUPFAM" id="SSF57667">
    <property type="entry name" value="beta-beta-alpha zinc fingers"/>
    <property type="match status" value="1"/>
</dbReference>
<evidence type="ECO:0000256" key="5">
    <source>
        <dbReference type="ARBA" id="ARBA00023125"/>
    </source>
</evidence>
<dbReference type="PROSITE" id="PS50808">
    <property type="entry name" value="ZF_BED"/>
    <property type="match status" value="1"/>
</dbReference>
<keyword evidence="5" id="KW-0238">DNA-binding</keyword>
<dbReference type="GeneID" id="115633472"/>
<dbReference type="InterPro" id="IPR012337">
    <property type="entry name" value="RNaseH-like_sf"/>
</dbReference>
<organism evidence="10 11">
    <name type="scientific">Drosophila lebanonensis</name>
    <name type="common">Fruit fly</name>
    <name type="synonym">Scaptodrosophila lebanonensis</name>
    <dbReference type="NCBI Taxonomy" id="7225"/>
    <lineage>
        <taxon>Eukaryota</taxon>
        <taxon>Metazoa</taxon>
        <taxon>Ecdysozoa</taxon>
        <taxon>Arthropoda</taxon>
        <taxon>Hexapoda</taxon>
        <taxon>Insecta</taxon>
        <taxon>Pterygota</taxon>
        <taxon>Neoptera</taxon>
        <taxon>Endopterygota</taxon>
        <taxon>Diptera</taxon>
        <taxon>Brachycera</taxon>
        <taxon>Muscomorpha</taxon>
        <taxon>Ephydroidea</taxon>
        <taxon>Drosophilidae</taxon>
        <taxon>Scaptodrosophila</taxon>
    </lineage>
</organism>
<sequence>MEKFFKESNSKDCNANSTEMDKEPEEGGPNKRVKYGKSTVWNFFNKSKDGKSAKCFKCGKVYQTCGNTTNLSAHFKRMHPTLTIEELPTTSSSILSFIDKKYEAFYLQISNDKSLKACICKYLCVPATSTESERMFSKAGLIVSEKRSSLKSKNVDMLIFINKNEWISNN</sequence>
<evidence type="ECO:0000259" key="9">
    <source>
        <dbReference type="PROSITE" id="PS50808"/>
    </source>
</evidence>
<dbReference type="InterPro" id="IPR008906">
    <property type="entry name" value="HATC_C_dom"/>
</dbReference>